<gene>
    <name evidence="1" type="ORF">HHJ78_04425</name>
</gene>
<protein>
    <submittedName>
        <fullName evidence="1">Uncharacterized protein</fullName>
    </submittedName>
</protein>
<dbReference type="RefSeq" id="WP_169771764.1">
    <property type="nucleotide sequence ID" value="NZ_JABCUR010000003.1"/>
</dbReference>
<organism evidence="1 2">
    <name type="scientific">Mobiluncus mulieris</name>
    <dbReference type="NCBI Taxonomy" id="2052"/>
    <lineage>
        <taxon>Bacteria</taxon>
        <taxon>Bacillati</taxon>
        <taxon>Actinomycetota</taxon>
        <taxon>Actinomycetes</taxon>
        <taxon>Actinomycetales</taxon>
        <taxon>Actinomycetaceae</taxon>
        <taxon>Mobiluncus</taxon>
    </lineage>
</organism>
<proteinExistence type="predicted"/>
<dbReference type="AlphaFoldDB" id="A0A7Y0U0Z1"/>
<evidence type="ECO:0000313" key="2">
    <source>
        <dbReference type="Proteomes" id="UP000578252"/>
    </source>
</evidence>
<name>A0A7Y0U0Z1_9ACTO</name>
<dbReference type="EMBL" id="JABCUR010000003">
    <property type="protein sequence ID" value="NMW64792.1"/>
    <property type="molecule type" value="Genomic_DNA"/>
</dbReference>
<accession>A0A7Y0U0Z1</accession>
<reference evidence="1 2" key="1">
    <citation type="submission" date="2020-04" db="EMBL/GenBank/DDBJ databases">
        <title>Antimicrobial susceptibility and clonality of vaginal-derived multi-drug resistant Mobiluncus isolates in China.</title>
        <authorList>
            <person name="Zhang X."/>
        </authorList>
    </citation>
    <scope>NUCLEOTIDE SEQUENCE [LARGE SCALE GENOMIC DNA]</scope>
    <source>
        <strain evidence="1 2">13</strain>
    </source>
</reference>
<sequence>MSNYLPGFEPIPPGKGYVEQELEKTLGKLRDSKQIGDESAGMAALAIMAARSLDQMGAKGAPSGRAMLLNAAREIFASLQPEKTTTETETVLPDILKAIKDPTDESVVEFTSHVA</sequence>
<dbReference type="Proteomes" id="UP000578252">
    <property type="component" value="Unassembled WGS sequence"/>
</dbReference>
<comment type="caution">
    <text evidence="1">The sequence shown here is derived from an EMBL/GenBank/DDBJ whole genome shotgun (WGS) entry which is preliminary data.</text>
</comment>
<evidence type="ECO:0000313" key="1">
    <source>
        <dbReference type="EMBL" id="NMW64792.1"/>
    </source>
</evidence>